<dbReference type="Proteomes" id="UP000032702">
    <property type="component" value="Unassembled WGS sequence"/>
</dbReference>
<comment type="caution">
    <text evidence="2">The sequence shown here is derived from an EMBL/GenBank/DDBJ whole genome shotgun (WGS) entry which is preliminary data.</text>
</comment>
<dbReference type="AlphaFoldDB" id="Q08WW3"/>
<accession>Q08WW3</accession>
<evidence type="ECO:0000256" key="1">
    <source>
        <dbReference type="SAM" id="MobiDB-lite"/>
    </source>
</evidence>
<organism evidence="2 3">
    <name type="scientific">Stigmatella aurantiaca (strain DW4/3-1)</name>
    <dbReference type="NCBI Taxonomy" id="378806"/>
    <lineage>
        <taxon>Bacteria</taxon>
        <taxon>Pseudomonadati</taxon>
        <taxon>Myxococcota</taxon>
        <taxon>Myxococcia</taxon>
        <taxon>Myxococcales</taxon>
        <taxon>Cystobacterineae</taxon>
        <taxon>Archangiaceae</taxon>
        <taxon>Stigmatella</taxon>
    </lineage>
</organism>
<dbReference type="InterPro" id="IPR029058">
    <property type="entry name" value="AB_hydrolase_fold"/>
</dbReference>
<dbReference type="SUPFAM" id="SSF53474">
    <property type="entry name" value="alpha/beta-Hydrolases"/>
    <property type="match status" value="1"/>
</dbReference>
<evidence type="ECO:0008006" key="4">
    <source>
        <dbReference type="Google" id="ProtNLM"/>
    </source>
</evidence>
<dbReference type="PATRIC" id="fig|378806.16.peg.3977"/>
<dbReference type="EMBL" id="AAMD01000097">
    <property type="protein sequence ID" value="EAU64960.1"/>
    <property type="molecule type" value="Genomic_DNA"/>
</dbReference>
<evidence type="ECO:0000313" key="3">
    <source>
        <dbReference type="Proteomes" id="UP000032702"/>
    </source>
</evidence>
<reference evidence="2 3" key="1">
    <citation type="submission" date="2006-04" db="EMBL/GenBank/DDBJ databases">
        <authorList>
            <person name="Nierman W.C."/>
        </authorList>
    </citation>
    <scope>NUCLEOTIDE SEQUENCE [LARGE SCALE GENOMIC DNA]</scope>
    <source>
        <strain evidence="2 3">DW4/3-1</strain>
    </source>
</reference>
<gene>
    <name evidence="2" type="ORF">STIAU_4419</name>
</gene>
<name>Q08WW3_STIAD</name>
<protein>
    <recommendedName>
        <fullName evidence="4">PE-PPE domain-containing protein</fullName>
    </recommendedName>
</protein>
<evidence type="ECO:0000313" key="2">
    <source>
        <dbReference type="EMBL" id="EAU64960.1"/>
    </source>
</evidence>
<feature type="region of interest" description="Disordered" evidence="1">
    <location>
        <begin position="1"/>
        <end position="76"/>
    </location>
</feature>
<proteinExistence type="predicted"/>
<sequence>MWWSGQPSAAPRQPTSASSDELAGQLFLAGPDNSLEPENPEDLTMGIDGVGKGGTRPVAPRPPDSQAAPVAAKNQVARPLASADVFEARAKATSSTPAHANLPPVQSNTGTVQVGTVVLDEATKVARGALKIDPEADPKTYDGMYLGSDGYAYPPDKFSVSEVPPFRPETPIASPTPTTYHVNGIQTPQGSATSEAQKIANETGTNVVPIYNATESLAEDVAQTGMDRLGLGDNKAAQTLADAIYNDLQAGLKVNVTGYSQGGAIVSSALREVDNRIKNDMGGFWGNLPFFGDDNRKKREELLGNVNATMFAGAGKTFPDGPNYTFYVNNQDPVPTWLGSHEFNPVTDIVSGIVSGLFPGIGAINGGPSMQAPEGATIHTFDSSGASGEVFGTDGKHGIDTYLGNIQDAV</sequence>